<dbReference type="EC" id="4.3.1.17" evidence="11"/>
<dbReference type="RefSeq" id="WP_132278697.1">
    <property type="nucleotide sequence ID" value="NZ_SMGQ01000001.1"/>
</dbReference>
<evidence type="ECO:0000256" key="4">
    <source>
        <dbReference type="ARBA" id="ARBA00022432"/>
    </source>
</evidence>
<evidence type="ECO:0000256" key="5">
    <source>
        <dbReference type="ARBA" id="ARBA00022485"/>
    </source>
</evidence>
<keyword evidence="9 11" id="KW-0456">Lyase</keyword>
<keyword evidence="14" id="KW-1185">Reference proteome</keyword>
<dbReference type="EMBL" id="SMGQ01000001">
    <property type="protein sequence ID" value="TCL00045.1"/>
    <property type="molecule type" value="Genomic_DNA"/>
</dbReference>
<proteinExistence type="inferred from homology"/>
<keyword evidence="8 11" id="KW-0411">Iron-sulfur</keyword>
<organism evidence="13 14">
    <name type="scientific">Natranaerovirga hydrolytica</name>
    <dbReference type="NCBI Taxonomy" id="680378"/>
    <lineage>
        <taxon>Bacteria</taxon>
        <taxon>Bacillati</taxon>
        <taxon>Bacillota</taxon>
        <taxon>Clostridia</taxon>
        <taxon>Lachnospirales</taxon>
        <taxon>Natranaerovirgaceae</taxon>
        <taxon>Natranaerovirga</taxon>
    </lineage>
</organism>
<reference evidence="13 14" key="1">
    <citation type="submission" date="2019-03" db="EMBL/GenBank/DDBJ databases">
        <title>Genomic Encyclopedia of Type Strains, Phase IV (KMG-IV): sequencing the most valuable type-strain genomes for metagenomic binning, comparative biology and taxonomic classification.</title>
        <authorList>
            <person name="Goeker M."/>
        </authorList>
    </citation>
    <scope>NUCLEOTIDE SEQUENCE [LARGE SCALE GENOMIC DNA]</scope>
    <source>
        <strain evidence="13 14">DSM 24176</strain>
    </source>
</reference>
<keyword evidence="4 11" id="KW-0312">Gluconeogenesis</keyword>
<evidence type="ECO:0000256" key="1">
    <source>
        <dbReference type="ARBA" id="ARBA00001966"/>
    </source>
</evidence>
<evidence type="ECO:0000313" key="14">
    <source>
        <dbReference type="Proteomes" id="UP000294545"/>
    </source>
</evidence>
<dbReference type="PANTHER" id="PTHR30182">
    <property type="entry name" value="L-SERINE DEHYDRATASE"/>
    <property type="match status" value="1"/>
</dbReference>
<evidence type="ECO:0000256" key="11">
    <source>
        <dbReference type="RuleBase" id="RU366059"/>
    </source>
</evidence>
<protein>
    <recommendedName>
        <fullName evidence="11">L-serine dehydratase</fullName>
        <ecNumber evidence="11">4.3.1.17</ecNumber>
    </recommendedName>
</protein>
<comment type="similarity">
    <text evidence="3 11">Belongs to the iron-sulfur dependent L-serine dehydratase family.</text>
</comment>
<dbReference type="GO" id="GO:0006094">
    <property type="term" value="P:gluconeogenesis"/>
    <property type="evidence" value="ECO:0007669"/>
    <property type="project" value="UniProtKB-KW"/>
</dbReference>
<dbReference type="InterPro" id="IPR051318">
    <property type="entry name" value="Fe-S_L-Ser"/>
</dbReference>
<feature type="domain" description="Serine dehydratase-like alpha subunit" evidence="12">
    <location>
        <begin position="18"/>
        <end position="275"/>
    </location>
</feature>
<evidence type="ECO:0000259" key="12">
    <source>
        <dbReference type="Pfam" id="PF03313"/>
    </source>
</evidence>
<dbReference type="GO" id="GO:0003941">
    <property type="term" value="F:L-serine ammonia-lyase activity"/>
    <property type="evidence" value="ECO:0007669"/>
    <property type="project" value="UniProtKB-UniRule"/>
</dbReference>
<keyword evidence="7 11" id="KW-0408">Iron</keyword>
<comment type="caution">
    <text evidence="13">The sequence shown here is derived from an EMBL/GenBank/DDBJ whole genome shotgun (WGS) entry which is preliminary data.</text>
</comment>
<keyword evidence="5 11" id="KW-0004">4Fe-4S</keyword>
<dbReference type="Pfam" id="PF03313">
    <property type="entry name" value="SDH_alpha"/>
    <property type="match status" value="1"/>
</dbReference>
<dbReference type="AlphaFoldDB" id="A0A4R1NA54"/>
<dbReference type="InterPro" id="IPR005130">
    <property type="entry name" value="Ser_deHydtase-like_asu"/>
</dbReference>
<accession>A0A4R1NA54</accession>
<evidence type="ECO:0000256" key="2">
    <source>
        <dbReference type="ARBA" id="ARBA00004742"/>
    </source>
</evidence>
<dbReference type="NCBIfam" id="TIGR00718">
    <property type="entry name" value="sda_alpha"/>
    <property type="match status" value="1"/>
</dbReference>
<evidence type="ECO:0000256" key="8">
    <source>
        <dbReference type="ARBA" id="ARBA00023014"/>
    </source>
</evidence>
<dbReference type="Proteomes" id="UP000294545">
    <property type="component" value="Unassembled WGS sequence"/>
</dbReference>
<comment type="pathway">
    <text evidence="2">Carbohydrate biosynthesis; gluconeogenesis.</text>
</comment>
<evidence type="ECO:0000256" key="3">
    <source>
        <dbReference type="ARBA" id="ARBA00008636"/>
    </source>
</evidence>
<dbReference type="GO" id="GO:0046872">
    <property type="term" value="F:metal ion binding"/>
    <property type="evidence" value="ECO:0007669"/>
    <property type="project" value="UniProtKB-KW"/>
</dbReference>
<evidence type="ECO:0000256" key="9">
    <source>
        <dbReference type="ARBA" id="ARBA00023239"/>
    </source>
</evidence>
<gene>
    <name evidence="13" type="ORF">EDC19_0025</name>
</gene>
<evidence type="ECO:0000256" key="7">
    <source>
        <dbReference type="ARBA" id="ARBA00023004"/>
    </source>
</evidence>
<name>A0A4R1NA54_9FIRM</name>
<evidence type="ECO:0000313" key="13">
    <source>
        <dbReference type="EMBL" id="TCL00045.1"/>
    </source>
</evidence>
<dbReference type="PANTHER" id="PTHR30182:SF1">
    <property type="entry name" value="L-SERINE DEHYDRATASE 1"/>
    <property type="match status" value="1"/>
</dbReference>
<keyword evidence="6 11" id="KW-0479">Metal-binding</keyword>
<evidence type="ECO:0000256" key="6">
    <source>
        <dbReference type="ARBA" id="ARBA00022723"/>
    </source>
</evidence>
<dbReference type="InterPro" id="IPR004642">
    <property type="entry name" value="Ser_deHydtase_asu"/>
</dbReference>
<sequence length="292" mass="30950">MNFNTGKELLDLTQQVGNIYEVILEYEAYTHHIKKDDVVKQLEKSWSIMQASIKTGLEKNRTEKGFMIGGEALKMQDRLKEKDTLCSHSLIKAISYGLSVMEVNACMGKIVACPTAGSSGVMPAILLNLKESMDLTDEAIIKGLLVGSGIGIIIGKNATLSGAQGGCQAEVGSASAMAAAAAVEIMGGTPQMVLTASAIAIQNLLGLVCDPVAGLVEEPCQKRNAIGIANALISAEMALAGINNLIPFDEVVQAMREVADIMPMSLRETSEGGIAKTPTGKKYEEEIFSLNE</sequence>
<dbReference type="GO" id="GO:0051539">
    <property type="term" value="F:4 iron, 4 sulfur cluster binding"/>
    <property type="evidence" value="ECO:0007669"/>
    <property type="project" value="UniProtKB-UniRule"/>
</dbReference>
<evidence type="ECO:0000256" key="10">
    <source>
        <dbReference type="ARBA" id="ARBA00049406"/>
    </source>
</evidence>
<comment type="cofactor">
    <cofactor evidence="1 11">
        <name>[4Fe-4S] cluster</name>
        <dbReference type="ChEBI" id="CHEBI:49883"/>
    </cofactor>
</comment>
<dbReference type="OrthoDB" id="9805537at2"/>
<comment type="catalytic activity">
    <reaction evidence="10 11">
        <text>L-serine = pyruvate + NH4(+)</text>
        <dbReference type="Rhea" id="RHEA:19169"/>
        <dbReference type="ChEBI" id="CHEBI:15361"/>
        <dbReference type="ChEBI" id="CHEBI:28938"/>
        <dbReference type="ChEBI" id="CHEBI:33384"/>
        <dbReference type="EC" id="4.3.1.17"/>
    </reaction>
</comment>